<keyword evidence="11" id="KW-1185">Reference proteome</keyword>
<dbReference type="GO" id="GO:1990904">
    <property type="term" value="C:ribonucleoprotein complex"/>
    <property type="evidence" value="ECO:0007669"/>
    <property type="project" value="UniProtKB-KW"/>
</dbReference>
<reference evidence="10 11" key="1">
    <citation type="journal article" date="2021" name="BMC Biol.">
        <title>Horizontally acquired antibacterial genes associated with adaptive radiation of ladybird beetles.</title>
        <authorList>
            <person name="Li H.S."/>
            <person name="Tang X.F."/>
            <person name="Huang Y.H."/>
            <person name="Xu Z.Y."/>
            <person name="Chen M.L."/>
            <person name="Du X.Y."/>
            <person name="Qiu B.Y."/>
            <person name="Chen P.T."/>
            <person name="Zhang W."/>
            <person name="Slipinski A."/>
            <person name="Escalona H.E."/>
            <person name="Waterhouse R.M."/>
            <person name="Zwick A."/>
            <person name="Pang H."/>
        </authorList>
    </citation>
    <scope>NUCLEOTIDE SEQUENCE [LARGE SCALE GENOMIC DNA]</scope>
    <source>
        <strain evidence="10">SYSU2018</strain>
    </source>
</reference>
<comment type="caution">
    <text evidence="10">The sequence shown here is derived from an EMBL/GenBank/DDBJ whole genome shotgun (WGS) entry which is preliminary data.</text>
</comment>
<evidence type="ECO:0000256" key="9">
    <source>
        <dbReference type="RuleBase" id="RU004413"/>
    </source>
</evidence>
<dbReference type="Pfam" id="PF00252">
    <property type="entry name" value="Ribosomal_L16"/>
    <property type="match status" value="1"/>
</dbReference>
<dbReference type="GO" id="GO:0005743">
    <property type="term" value="C:mitochondrial inner membrane"/>
    <property type="evidence" value="ECO:0007669"/>
    <property type="project" value="UniProtKB-ARBA"/>
</dbReference>
<dbReference type="Gene3D" id="3.90.1170.10">
    <property type="entry name" value="Ribosomal protein L10e/L16"/>
    <property type="match status" value="1"/>
</dbReference>
<dbReference type="CDD" id="cd01433">
    <property type="entry name" value="Ribosomal_L16_L10e"/>
    <property type="match status" value="1"/>
</dbReference>
<keyword evidence="3" id="KW-0809">Transit peptide</keyword>
<dbReference type="EMBL" id="JABFTP020000021">
    <property type="protein sequence ID" value="KAL3270216.1"/>
    <property type="molecule type" value="Genomic_DNA"/>
</dbReference>
<proteinExistence type="inferred from homology"/>
<evidence type="ECO:0000256" key="7">
    <source>
        <dbReference type="ARBA" id="ARBA00035302"/>
    </source>
</evidence>
<dbReference type="SUPFAM" id="SSF54686">
    <property type="entry name" value="Ribosomal protein L16p/L10e"/>
    <property type="match status" value="1"/>
</dbReference>
<accession>A0ABD2MUW8</accession>
<evidence type="ECO:0000256" key="8">
    <source>
        <dbReference type="ARBA" id="ARBA00035440"/>
    </source>
</evidence>
<dbReference type="AlphaFoldDB" id="A0ABD2MUW8"/>
<evidence type="ECO:0000256" key="4">
    <source>
        <dbReference type="ARBA" id="ARBA00022980"/>
    </source>
</evidence>
<dbReference type="PANTHER" id="PTHR12220">
    <property type="entry name" value="50S/60S RIBOSOMAL PROTEIN L16"/>
    <property type="match status" value="1"/>
</dbReference>
<sequence length="230" mass="26648">MNATNFLRTTCISLVQKSGMKYFPPPPNFENVEIPEKVRLKYIDKVPAYPPTIRPPKMQKKLKLMRGPELVHNTLQFKQYGIMALGGGRLKWGHFEMIRLTIGRKMDNSRMFAVWRVDAPWQPVTKIGQGQRMGGGKGSIDHYVTPVKTGRIIVEVAGKCEYEEVKHFLHDIAMKLPFKAMAVSQEILDKMAAEQKYLEENNQNYYTMKYLIQNNMGGCHRWLSPYDFKF</sequence>
<evidence type="ECO:0000256" key="3">
    <source>
        <dbReference type="ARBA" id="ARBA00022946"/>
    </source>
</evidence>
<dbReference type="PANTHER" id="PTHR12220:SF13">
    <property type="entry name" value="LARGE RIBOSOMAL SUBUNIT PROTEIN UL16M"/>
    <property type="match status" value="1"/>
</dbReference>
<gene>
    <name evidence="10" type="ORF">HHI36_009272</name>
</gene>
<evidence type="ECO:0000256" key="1">
    <source>
        <dbReference type="ARBA" id="ARBA00004173"/>
    </source>
</evidence>
<dbReference type="InterPro" id="IPR036920">
    <property type="entry name" value="Ribosomal_uL16_sf"/>
</dbReference>
<keyword evidence="4 9" id="KW-0689">Ribosomal protein</keyword>
<organism evidence="10 11">
    <name type="scientific">Cryptolaemus montrouzieri</name>
    <dbReference type="NCBI Taxonomy" id="559131"/>
    <lineage>
        <taxon>Eukaryota</taxon>
        <taxon>Metazoa</taxon>
        <taxon>Ecdysozoa</taxon>
        <taxon>Arthropoda</taxon>
        <taxon>Hexapoda</taxon>
        <taxon>Insecta</taxon>
        <taxon>Pterygota</taxon>
        <taxon>Neoptera</taxon>
        <taxon>Endopterygota</taxon>
        <taxon>Coleoptera</taxon>
        <taxon>Polyphaga</taxon>
        <taxon>Cucujiformia</taxon>
        <taxon>Coccinelloidea</taxon>
        <taxon>Coccinellidae</taxon>
        <taxon>Scymninae</taxon>
        <taxon>Scymnini</taxon>
        <taxon>Cryptolaemus</taxon>
    </lineage>
</organism>
<keyword evidence="5" id="KW-0496">Mitochondrion</keyword>
<dbReference type="InterPro" id="IPR047873">
    <property type="entry name" value="Ribosomal_uL16"/>
</dbReference>
<comment type="subcellular location">
    <subcellularLocation>
        <location evidence="1">Mitochondrion</location>
    </subcellularLocation>
</comment>
<name>A0ABD2MUW8_9CUCU</name>
<evidence type="ECO:0000256" key="5">
    <source>
        <dbReference type="ARBA" id="ARBA00023128"/>
    </source>
</evidence>
<dbReference type="PRINTS" id="PR00060">
    <property type="entry name" value="RIBOSOMALL16"/>
</dbReference>
<protein>
    <recommendedName>
        <fullName evidence="7">Large ribosomal subunit protein uL16m</fullName>
    </recommendedName>
    <alternativeName>
        <fullName evidence="8">39S ribosomal protein L16, mitochondrial</fullName>
    </alternativeName>
</protein>
<comment type="similarity">
    <text evidence="2 9">Belongs to the universal ribosomal protein uL16 family.</text>
</comment>
<dbReference type="Proteomes" id="UP001516400">
    <property type="component" value="Unassembled WGS sequence"/>
</dbReference>
<evidence type="ECO:0000256" key="2">
    <source>
        <dbReference type="ARBA" id="ARBA00008931"/>
    </source>
</evidence>
<keyword evidence="6 9" id="KW-0687">Ribonucleoprotein</keyword>
<dbReference type="InterPro" id="IPR000114">
    <property type="entry name" value="Ribosomal_uL16_bact-type"/>
</dbReference>
<evidence type="ECO:0000256" key="6">
    <source>
        <dbReference type="ARBA" id="ARBA00023274"/>
    </source>
</evidence>
<dbReference type="FunFam" id="3.90.1170.10:FF:000005">
    <property type="entry name" value="39S ribosomal protein L16, mitochondrial"/>
    <property type="match status" value="1"/>
</dbReference>
<dbReference type="InterPro" id="IPR016180">
    <property type="entry name" value="Ribosomal_uL16_dom"/>
</dbReference>
<dbReference type="GO" id="GO:0005840">
    <property type="term" value="C:ribosome"/>
    <property type="evidence" value="ECO:0007669"/>
    <property type="project" value="UniProtKB-KW"/>
</dbReference>
<evidence type="ECO:0000313" key="10">
    <source>
        <dbReference type="EMBL" id="KAL3270216.1"/>
    </source>
</evidence>
<evidence type="ECO:0000313" key="11">
    <source>
        <dbReference type="Proteomes" id="UP001516400"/>
    </source>
</evidence>